<dbReference type="PANTHER" id="PTHR32114">
    <property type="entry name" value="ABC TRANSPORTER ABCH.3"/>
    <property type="match status" value="1"/>
</dbReference>
<dbReference type="InterPro" id="IPR027417">
    <property type="entry name" value="P-loop_NTPase"/>
</dbReference>
<name>A0A368NAM6_9EURY</name>
<evidence type="ECO:0000313" key="5">
    <source>
        <dbReference type="Proteomes" id="UP000252189"/>
    </source>
</evidence>
<dbReference type="RefSeq" id="WP_114449177.1">
    <property type="nucleotide sequence ID" value="NZ_QPHM01000001.1"/>
</dbReference>
<evidence type="ECO:0000313" key="4">
    <source>
        <dbReference type="EMBL" id="RCU47617.1"/>
    </source>
</evidence>
<feature type="coiled-coil region" evidence="3">
    <location>
        <begin position="343"/>
        <end position="504"/>
    </location>
</feature>
<comment type="caution">
    <text evidence="4">The sequence shown here is derived from an EMBL/GenBank/DDBJ whole genome shotgun (WGS) entry which is preliminary data.</text>
</comment>
<dbReference type="OrthoDB" id="241568at2157"/>
<evidence type="ECO:0000256" key="1">
    <source>
        <dbReference type="ARBA" id="ARBA00023054"/>
    </source>
</evidence>
<dbReference type="EMBL" id="QPHM01000001">
    <property type="protein sequence ID" value="RCU47617.1"/>
    <property type="molecule type" value="Genomic_DNA"/>
</dbReference>
<reference evidence="4 5" key="1">
    <citation type="submission" date="2018-07" db="EMBL/GenBank/DDBJ databases">
        <title>Genome sequences of Haloplanus salinus JCM 18368T.</title>
        <authorList>
            <person name="Kim Y.B."/>
            <person name="Roh S.W."/>
        </authorList>
    </citation>
    <scope>NUCLEOTIDE SEQUENCE [LARGE SCALE GENOMIC DNA]</scope>
    <source>
        <strain evidence="4 5">JCM 18368</strain>
    </source>
</reference>
<organism evidence="4 5">
    <name type="scientific">Haloplanus salinus</name>
    <dbReference type="NCBI Taxonomy" id="1126245"/>
    <lineage>
        <taxon>Archaea</taxon>
        <taxon>Methanobacteriati</taxon>
        <taxon>Methanobacteriota</taxon>
        <taxon>Stenosarchaea group</taxon>
        <taxon>Halobacteria</taxon>
        <taxon>Halobacteriales</taxon>
        <taxon>Haloferacaceae</taxon>
        <taxon>Haloplanus</taxon>
    </lineage>
</organism>
<evidence type="ECO:0000256" key="2">
    <source>
        <dbReference type="ARBA" id="ARBA00049666"/>
    </source>
</evidence>
<dbReference type="Gene3D" id="1.10.287.510">
    <property type="entry name" value="Helix hairpin bin"/>
    <property type="match status" value="1"/>
</dbReference>
<dbReference type="AlphaFoldDB" id="A0A368NAM6"/>
<protein>
    <submittedName>
        <fullName evidence="4">Chromosome segregation ATPase</fullName>
    </submittedName>
</protein>
<comment type="similarity">
    <text evidence="2">Belongs to the Sph1/Sph2 family.</text>
</comment>
<dbReference type="SUPFAM" id="SSF52540">
    <property type="entry name" value="P-loop containing nucleoside triphosphate hydrolases"/>
    <property type="match status" value="1"/>
</dbReference>
<keyword evidence="1 3" id="KW-0175">Coiled coil</keyword>
<dbReference type="PANTHER" id="PTHR32114:SF2">
    <property type="entry name" value="ABC TRANSPORTER ABCH.3"/>
    <property type="match status" value="1"/>
</dbReference>
<evidence type="ECO:0000256" key="3">
    <source>
        <dbReference type="SAM" id="Coils"/>
    </source>
</evidence>
<dbReference type="NCBIfam" id="NF045487">
    <property type="entry name" value="ASRP"/>
    <property type="match status" value="1"/>
</dbReference>
<feature type="coiled-coil region" evidence="3">
    <location>
        <begin position="215"/>
        <end position="292"/>
    </location>
</feature>
<proteinExistence type="inferred from homology"/>
<sequence>MSTDETTDEDGRKGGSQWRLDVRNVGGIDGASVTLDPGVTVVAGENASNKSSLLGSLGGVLGGPHPPLRGGCGAGSVTLDADGERYELDLRRRDGETVVVDATPYAPASTLVDLFVVLGEENPIRRAVVDGGDLHDLLMRPVDTEAIDAEIERLRERRDGIDGRVASLDDSVDDLPELEVRARRLADERDDVVARLDEKRAALEGTDYRGAAAATRAVLDDLETAREERERLRERRETKRRAVESLRDDLEAVEERLAESTPEGVESVEARLEAVEDDLRRLRDRTGRLDETINALSPIVEMNQEFLAEARLPEAFDAADALDDLRPDAGSVTCWTCGQPVERAEIEAQVEAVEAILGEKRAERATVVGRIEDLQSERAALRARRDERADLVERRRRLERDVEERERTLADLEERLDDVRDRIASLEADLDATDAADAVVERHREVSELEYERGRLERELAEVEERIEAAEEAKAERESLREERDAVTDRLAACRERVERIERETVETVNECLERVLDRLSYRALERVWVERREEEPGTVFDLQVVRTADDGGVYRAPVATLSKSEREVVGLVIALAGYLVYDVAETVPAVVVDAIEMLDAERIQGLLDVFSDHARYVVGAALPEEAERLRERFETVALASSAT</sequence>
<dbReference type="Proteomes" id="UP000252189">
    <property type="component" value="Unassembled WGS sequence"/>
</dbReference>
<accession>A0A368NAM6</accession>
<gene>
    <name evidence="4" type="ORF">DU504_10110</name>
</gene>
<keyword evidence="5" id="KW-1185">Reference proteome</keyword>
<dbReference type="Gene3D" id="3.40.50.300">
    <property type="entry name" value="P-loop containing nucleotide triphosphate hydrolases"/>
    <property type="match status" value="2"/>
</dbReference>